<evidence type="ECO:0000313" key="4">
    <source>
        <dbReference type="Proteomes" id="UP000035740"/>
    </source>
</evidence>
<proteinExistence type="predicted"/>
<feature type="non-terminal residue" evidence="3">
    <location>
        <position position="1"/>
    </location>
</feature>
<evidence type="ECO:0000313" key="3">
    <source>
        <dbReference type="EMBL" id="KMS94728.1"/>
    </source>
</evidence>
<sequence length="135" mass="15281">ESALVLSSFSTSTWVTPRARPFVTPGGTREWMPLCSNELTPVLGMKFDSLEEGIKFYDAYALHCGFNTRKSTTNKNKSGVVAIKYCLCNKAGFKEKRKTKNEDKPKEQEDGKATTRKSFLVAMDLFHDMQPEELF</sequence>
<dbReference type="PANTHER" id="PTHR46328">
    <property type="entry name" value="FAR-RED IMPAIRED RESPONSIVE (FAR1) FAMILY PROTEIN-RELATED"/>
    <property type="match status" value="1"/>
</dbReference>
<organism evidence="3 4">
    <name type="scientific">Beta vulgaris subsp. vulgaris</name>
    <name type="common">Beet</name>
    <dbReference type="NCBI Taxonomy" id="3555"/>
    <lineage>
        <taxon>Eukaryota</taxon>
        <taxon>Viridiplantae</taxon>
        <taxon>Streptophyta</taxon>
        <taxon>Embryophyta</taxon>
        <taxon>Tracheophyta</taxon>
        <taxon>Spermatophyta</taxon>
        <taxon>Magnoliopsida</taxon>
        <taxon>eudicotyledons</taxon>
        <taxon>Gunneridae</taxon>
        <taxon>Pentapetalae</taxon>
        <taxon>Caryophyllales</taxon>
        <taxon>Chenopodiaceae</taxon>
        <taxon>Betoideae</taxon>
        <taxon>Beta</taxon>
    </lineage>
</organism>
<dbReference type="AlphaFoldDB" id="A0A0J8B4E5"/>
<dbReference type="InterPro" id="IPR004330">
    <property type="entry name" value="FAR1_DNA_bnd_dom"/>
</dbReference>
<protein>
    <recommendedName>
        <fullName evidence="2">FAR1 domain-containing protein</fullName>
    </recommendedName>
</protein>
<dbReference type="EMBL" id="KQ091044">
    <property type="protein sequence ID" value="KMS94728.1"/>
    <property type="molecule type" value="Genomic_DNA"/>
</dbReference>
<feature type="compositionally biased region" description="Basic and acidic residues" evidence="1">
    <location>
        <begin position="100"/>
        <end position="113"/>
    </location>
</feature>
<dbReference type="Pfam" id="PF03101">
    <property type="entry name" value="FAR1"/>
    <property type="match status" value="1"/>
</dbReference>
<feature type="region of interest" description="Disordered" evidence="1">
    <location>
        <begin position="96"/>
        <end position="115"/>
    </location>
</feature>
<reference evidence="3 4" key="1">
    <citation type="journal article" date="2014" name="Nature">
        <title>The genome of the recently domesticated crop plant sugar beet (Beta vulgaris).</title>
        <authorList>
            <person name="Dohm J.C."/>
            <person name="Minoche A.E."/>
            <person name="Holtgrawe D."/>
            <person name="Capella-Gutierrez S."/>
            <person name="Zakrzewski F."/>
            <person name="Tafer H."/>
            <person name="Rupp O."/>
            <person name="Sorensen T.R."/>
            <person name="Stracke R."/>
            <person name="Reinhardt R."/>
            <person name="Goesmann A."/>
            <person name="Kraft T."/>
            <person name="Schulz B."/>
            <person name="Stadler P.F."/>
            <person name="Schmidt T."/>
            <person name="Gabaldon T."/>
            <person name="Lehrach H."/>
            <person name="Weisshaar B."/>
            <person name="Himmelbauer H."/>
        </authorList>
    </citation>
    <scope>NUCLEOTIDE SEQUENCE [LARGE SCALE GENOMIC DNA]</scope>
    <source>
        <tissue evidence="3">Taproot</tissue>
    </source>
</reference>
<gene>
    <name evidence="3" type="ORF">BVRB_015870</name>
</gene>
<dbReference type="OrthoDB" id="751756at2759"/>
<dbReference type="eggNOG" id="ENOG502SC27">
    <property type="taxonomic scope" value="Eukaryota"/>
</dbReference>
<name>A0A0J8B4E5_BETVV</name>
<dbReference type="PANTHER" id="PTHR46328:SF27">
    <property type="entry name" value="OS12G0287500 PROTEIN"/>
    <property type="match status" value="1"/>
</dbReference>
<accession>A0A0J8B4E5</accession>
<feature type="domain" description="FAR1" evidence="2">
    <location>
        <begin position="55"/>
        <end position="113"/>
    </location>
</feature>
<evidence type="ECO:0000256" key="1">
    <source>
        <dbReference type="SAM" id="MobiDB-lite"/>
    </source>
</evidence>
<dbReference type="Proteomes" id="UP000035740">
    <property type="component" value="Unassembled WGS sequence"/>
</dbReference>
<keyword evidence="4" id="KW-1185">Reference proteome</keyword>
<dbReference type="Gramene" id="KMS94728">
    <property type="protein sequence ID" value="KMS94728"/>
    <property type="gene ID" value="BVRB_015870"/>
</dbReference>
<evidence type="ECO:0000259" key="2">
    <source>
        <dbReference type="Pfam" id="PF03101"/>
    </source>
</evidence>